<dbReference type="PANTHER" id="PTHR10026">
    <property type="entry name" value="CYCLIN"/>
    <property type="match status" value="1"/>
</dbReference>
<dbReference type="FunFam" id="1.10.472.10:FF:000294">
    <property type="entry name" value="Cyclin domain-containing protein"/>
    <property type="match status" value="1"/>
</dbReference>
<dbReference type="RefSeq" id="XP_962619.2">
    <property type="nucleotide sequence ID" value="XM_957526.2"/>
</dbReference>
<feature type="compositionally biased region" description="Pro residues" evidence="1">
    <location>
        <begin position="165"/>
        <end position="176"/>
    </location>
</feature>
<sequence length="389" mass="43285">MQLAMSSSFILRQLLNLLQKQTLYVQSNSRPSPADKAIMSHMVNPLATPEQLYQRRSFSALPTELQDAIFFSTQCLTQAAGLLLQLPQSVTAQANVLLARYWLVEPMMSHEFSDISAASVYLIAKLSPYPRSPRDLALVYNYLLSPSSTFFHPSSAPTSDDSQPPQQPPPPSPPTNIPNDYYLPEHVYNSFHTRLLRCESRILYALSFDTHVSLPHPLAITYLQALDFLNTSKSTISKRTLPYLNTALLSPQMLYLTSQPNALAVAAIYNAAKDVGAKMPECEWWEVFDVDREELGFLVVGMRSVDAWGRKMREDVERMKAGTGSGSKRGGMITRRDIEGELRRRGISLGNGDDDGGITGVGSEEPVDMEAEMARRMDEKMAEIEGSAS</sequence>
<proteinExistence type="predicted"/>
<dbReference type="GeneID" id="3878789"/>
<accession>Q7SAH1</accession>
<dbReference type="GO" id="GO:0016538">
    <property type="term" value="F:cyclin-dependent protein serine/threonine kinase regulator activity"/>
    <property type="evidence" value="ECO:0000318"/>
    <property type="project" value="GO_Central"/>
</dbReference>
<name>Q7SAH1_NEUCR</name>
<evidence type="ECO:0000313" key="3">
    <source>
        <dbReference type="Proteomes" id="UP000001805"/>
    </source>
</evidence>
<dbReference type="AlphaFoldDB" id="Q7SAH1"/>
<dbReference type="Gene3D" id="1.10.472.10">
    <property type="entry name" value="Cyclin-like"/>
    <property type="match status" value="2"/>
</dbReference>
<dbReference type="GO" id="GO:0005634">
    <property type="term" value="C:nucleus"/>
    <property type="evidence" value="ECO:0000318"/>
    <property type="project" value="GO_Central"/>
</dbReference>
<dbReference type="GO" id="GO:0006357">
    <property type="term" value="P:regulation of transcription by RNA polymerase II"/>
    <property type="evidence" value="ECO:0007669"/>
    <property type="project" value="InterPro"/>
</dbReference>
<dbReference type="InterPro" id="IPR043198">
    <property type="entry name" value="Cyclin/Ssn8"/>
</dbReference>
<reference evidence="2 3" key="1">
    <citation type="journal article" date="2003" name="Nature">
        <title>The genome sequence of the filamentous fungus Neurospora crassa.</title>
        <authorList>
            <person name="Galagan J.E."/>
            <person name="Calvo S.E."/>
            <person name="Borkovich K.A."/>
            <person name="Selker E.U."/>
            <person name="Read N.D."/>
            <person name="Jaffe D."/>
            <person name="FitzHugh W."/>
            <person name="Ma L.J."/>
            <person name="Smirnov S."/>
            <person name="Purcell S."/>
            <person name="Rehman B."/>
            <person name="Elkins T."/>
            <person name="Engels R."/>
            <person name="Wang S."/>
            <person name="Nielsen C.B."/>
            <person name="Butler J."/>
            <person name="Endrizzi M."/>
            <person name="Qui D."/>
            <person name="Ianakiev P."/>
            <person name="Bell-Pedersen D."/>
            <person name="Nelson M.A."/>
            <person name="Werner-Washburne M."/>
            <person name="Selitrennikoff C.P."/>
            <person name="Kinsey J.A."/>
            <person name="Braun E.L."/>
            <person name="Zelter A."/>
            <person name="Schulte U."/>
            <person name="Kothe G.O."/>
            <person name="Jedd G."/>
            <person name="Mewes W."/>
            <person name="Staben C."/>
            <person name="Marcotte E."/>
            <person name="Greenberg D."/>
            <person name="Roy A."/>
            <person name="Foley K."/>
            <person name="Naylor J."/>
            <person name="Stange-Thomann N."/>
            <person name="Barrett R."/>
            <person name="Gnerre S."/>
            <person name="Kamal M."/>
            <person name="Kamvysselis M."/>
            <person name="Mauceli E."/>
            <person name="Bielke C."/>
            <person name="Rudd S."/>
            <person name="Frishman D."/>
            <person name="Krystofova S."/>
            <person name="Rasmussen C."/>
            <person name="Metzenberg R.L."/>
            <person name="Perkins D.D."/>
            <person name="Kroken S."/>
            <person name="Cogoni C."/>
            <person name="Macino G."/>
            <person name="Catcheside D."/>
            <person name="Li W."/>
            <person name="Pratt R.J."/>
            <person name="Osmani S.A."/>
            <person name="DeSouza C.P."/>
            <person name="Glass L."/>
            <person name="Orbach M.J."/>
            <person name="Berglund J.A."/>
            <person name="Voelker R."/>
            <person name="Yarden O."/>
            <person name="Plamann M."/>
            <person name="Seiler S."/>
            <person name="Dunlap J."/>
            <person name="Radford A."/>
            <person name="Aramayo R."/>
            <person name="Natvig D.O."/>
            <person name="Alex L.A."/>
            <person name="Mannhaupt G."/>
            <person name="Ebbole D.J."/>
            <person name="Freitag M."/>
            <person name="Paulsen I."/>
            <person name="Sachs M.S."/>
            <person name="Lander E.S."/>
            <person name="Nusbaum C."/>
            <person name="Birren B."/>
        </authorList>
    </citation>
    <scope>NUCLEOTIDE SEQUENCE [LARGE SCALE GENOMIC DNA]</scope>
    <source>
        <strain evidence="3">ATCC 24698 / 74-OR23-1A / CBS 708.71 / DSM 1257 / FGSC 987</strain>
    </source>
</reference>
<feature type="compositionally biased region" description="Low complexity" evidence="1">
    <location>
        <begin position="153"/>
        <end position="164"/>
    </location>
</feature>
<feature type="region of interest" description="Disordered" evidence="1">
    <location>
        <begin position="344"/>
        <end position="368"/>
    </location>
</feature>
<dbReference type="KEGG" id="ncr:NCU06979"/>
<dbReference type="HOGENOM" id="CLU_022000_5_0_1"/>
<evidence type="ECO:0000256" key="1">
    <source>
        <dbReference type="SAM" id="MobiDB-lite"/>
    </source>
</evidence>
<feature type="region of interest" description="Disordered" evidence="1">
    <location>
        <begin position="153"/>
        <end position="179"/>
    </location>
</feature>
<dbReference type="InParanoid" id="Q7SAH1"/>
<organism evidence="2 3">
    <name type="scientific">Neurospora crassa (strain ATCC 24698 / 74-OR23-1A / CBS 708.71 / DSM 1257 / FGSC 987)</name>
    <dbReference type="NCBI Taxonomy" id="367110"/>
    <lineage>
        <taxon>Eukaryota</taxon>
        <taxon>Fungi</taxon>
        <taxon>Dikarya</taxon>
        <taxon>Ascomycota</taxon>
        <taxon>Pezizomycotina</taxon>
        <taxon>Sordariomycetes</taxon>
        <taxon>Sordariomycetidae</taxon>
        <taxon>Sordariales</taxon>
        <taxon>Sordariaceae</taxon>
        <taxon>Neurospora</taxon>
    </lineage>
</organism>
<dbReference type="Proteomes" id="UP000001805">
    <property type="component" value="Chromosome 4, Linkage Group IV"/>
</dbReference>
<protein>
    <submittedName>
        <fullName evidence="2">Cyclin domain-containing protein</fullName>
    </submittedName>
</protein>
<keyword evidence="3" id="KW-1185">Reference proteome</keyword>
<evidence type="ECO:0000313" key="2">
    <source>
        <dbReference type="EMBL" id="EAA33383.2"/>
    </source>
</evidence>
<dbReference type="PaxDb" id="5141-EFNCRP00000007008"/>
<gene>
    <name evidence="2" type="ORF">NCU06979</name>
</gene>
<dbReference type="SUPFAM" id="SSF47954">
    <property type="entry name" value="Cyclin-like"/>
    <property type="match status" value="2"/>
</dbReference>
<dbReference type="STRING" id="367110.Q7SAH1"/>
<dbReference type="VEuPathDB" id="FungiDB:NCU06979"/>
<dbReference type="SMR" id="Q7SAH1"/>
<dbReference type="FunFam" id="1.10.472.10:FF:000086">
    <property type="entry name" value="Cyclin domain protein"/>
    <property type="match status" value="1"/>
</dbReference>
<dbReference type="EMBL" id="CM002239">
    <property type="protein sequence ID" value="EAA33383.2"/>
    <property type="molecule type" value="Genomic_DNA"/>
</dbReference>
<dbReference type="OrthoDB" id="10264655at2759"/>
<dbReference type="InterPro" id="IPR036915">
    <property type="entry name" value="Cyclin-like_sf"/>
</dbReference>